<protein>
    <submittedName>
        <fullName evidence="9">MFS transporter</fullName>
    </submittedName>
</protein>
<feature type="transmembrane region" description="Helical" evidence="7">
    <location>
        <begin position="332"/>
        <end position="351"/>
    </location>
</feature>
<feature type="transmembrane region" description="Helical" evidence="7">
    <location>
        <begin position="30"/>
        <end position="53"/>
    </location>
</feature>
<comment type="similarity">
    <text evidence="2">Belongs to the major facilitator superfamily. Sugar transporter (TC 2.A.1.1) family.</text>
</comment>
<feature type="transmembrane region" description="Helical" evidence="7">
    <location>
        <begin position="183"/>
        <end position="202"/>
    </location>
</feature>
<name>A0A8J3TAC2_9ACTN</name>
<dbReference type="InterPro" id="IPR050814">
    <property type="entry name" value="Myo-inositol_Transporter"/>
</dbReference>
<evidence type="ECO:0000313" key="10">
    <source>
        <dbReference type="Proteomes" id="UP000599074"/>
    </source>
</evidence>
<comment type="caution">
    <text evidence="9">The sequence shown here is derived from an EMBL/GenBank/DDBJ whole genome shotgun (WGS) entry which is preliminary data.</text>
</comment>
<evidence type="ECO:0000256" key="6">
    <source>
        <dbReference type="ARBA" id="ARBA00023136"/>
    </source>
</evidence>
<dbReference type="PANTHER" id="PTHR48020:SF12">
    <property type="entry name" value="PROTON MYO-INOSITOL COTRANSPORTER"/>
    <property type="match status" value="1"/>
</dbReference>
<evidence type="ECO:0000256" key="4">
    <source>
        <dbReference type="ARBA" id="ARBA00022692"/>
    </source>
</evidence>
<feature type="transmembrane region" description="Helical" evidence="7">
    <location>
        <begin position="357"/>
        <end position="374"/>
    </location>
</feature>
<dbReference type="CDD" id="cd17316">
    <property type="entry name" value="MFS_SV2_like"/>
    <property type="match status" value="1"/>
</dbReference>
<dbReference type="RefSeq" id="WP_168115436.1">
    <property type="nucleotide sequence ID" value="NZ_BOON01000019.1"/>
</dbReference>
<dbReference type="Proteomes" id="UP000599074">
    <property type="component" value="Unassembled WGS sequence"/>
</dbReference>
<dbReference type="GO" id="GO:0022857">
    <property type="term" value="F:transmembrane transporter activity"/>
    <property type="evidence" value="ECO:0007669"/>
    <property type="project" value="InterPro"/>
</dbReference>
<feature type="transmembrane region" description="Helical" evidence="7">
    <location>
        <begin position="59"/>
        <end position="81"/>
    </location>
</feature>
<accession>A0A8J3TAC2</accession>
<dbReference type="SUPFAM" id="SSF103473">
    <property type="entry name" value="MFS general substrate transporter"/>
    <property type="match status" value="1"/>
</dbReference>
<reference evidence="9" key="1">
    <citation type="submission" date="2021-01" db="EMBL/GenBank/DDBJ databases">
        <title>Whole genome shotgun sequence of Planosporangium mesophilum NBRC 109066.</title>
        <authorList>
            <person name="Komaki H."/>
            <person name="Tamura T."/>
        </authorList>
    </citation>
    <scope>NUCLEOTIDE SEQUENCE</scope>
    <source>
        <strain evidence="9">NBRC 109066</strain>
    </source>
</reference>
<comment type="subcellular location">
    <subcellularLocation>
        <location evidence="1">Cell membrane</location>
        <topology evidence="1">Multi-pass membrane protein</topology>
    </subcellularLocation>
</comment>
<keyword evidence="6 7" id="KW-0472">Membrane</keyword>
<dbReference type="PROSITE" id="PS50850">
    <property type="entry name" value="MFS"/>
    <property type="match status" value="1"/>
</dbReference>
<dbReference type="InterPro" id="IPR005829">
    <property type="entry name" value="Sugar_transporter_CS"/>
</dbReference>
<dbReference type="InterPro" id="IPR005828">
    <property type="entry name" value="MFS_sugar_transport-like"/>
</dbReference>
<evidence type="ECO:0000313" key="9">
    <source>
        <dbReference type="EMBL" id="GII22644.1"/>
    </source>
</evidence>
<feature type="domain" description="Major facilitator superfamily (MFS) profile" evidence="8">
    <location>
        <begin position="28"/>
        <end position="447"/>
    </location>
</feature>
<feature type="transmembrane region" description="Helical" evidence="7">
    <location>
        <begin position="117"/>
        <end position="137"/>
    </location>
</feature>
<evidence type="ECO:0000256" key="7">
    <source>
        <dbReference type="SAM" id="Phobius"/>
    </source>
</evidence>
<dbReference type="InterPro" id="IPR036259">
    <property type="entry name" value="MFS_trans_sf"/>
</dbReference>
<keyword evidence="3" id="KW-0813">Transport</keyword>
<feature type="transmembrane region" description="Helical" evidence="7">
    <location>
        <begin position="93"/>
        <end position="111"/>
    </location>
</feature>
<dbReference type="PANTHER" id="PTHR48020">
    <property type="entry name" value="PROTON MYO-INOSITOL COTRANSPORTER"/>
    <property type="match status" value="1"/>
</dbReference>
<keyword evidence="10" id="KW-1185">Reference proteome</keyword>
<organism evidence="9 10">
    <name type="scientific">Planosporangium mesophilum</name>
    <dbReference type="NCBI Taxonomy" id="689768"/>
    <lineage>
        <taxon>Bacteria</taxon>
        <taxon>Bacillati</taxon>
        <taxon>Actinomycetota</taxon>
        <taxon>Actinomycetes</taxon>
        <taxon>Micromonosporales</taxon>
        <taxon>Micromonosporaceae</taxon>
        <taxon>Planosporangium</taxon>
    </lineage>
</organism>
<evidence type="ECO:0000259" key="8">
    <source>
        <dbReference type="PROSITE" id="PS50850"/>
    </source>
</evidence>
<evidence type="ECO:0000256" key="5">
    <source>
        <dbReference type="ARBA" id="ARBA00022989"/>
    </source>
</evidence>
<dbReference type="EMBL" id="BOON01000019">
    <property type="protein sequence ID" value="GII22644.1"/>
    <property type="molecule type" value="Genomic_DNA"/>
</dbReference>
<feature type="transmembrane region" description="Helical" evidence="7">
    <location>
        <begin position="307"/>
        <end position="325"/>
    </location>
</feature>
<evidence type="ECO:0000256" key="1">
    <source>
        <dbReference type="ARBA" id="ARBA00004651"/>
    </source>
</evidence>
<evidence type="ECO:0000256" key="2">
    <source>
        <dbReference type="ARBA" id="ARBA00010992"/>
    </source>
</evidence>
<proteinExistence type="inferred from homology"/>
<dbReference type="Gene3D" id="1.20.1250.20">
    <property type="entry name" value="MFS general substrate transporter like domains"/>
    <property type="match status" value="1"/>
</dbReference>
<keyword evidence="5 7" id="KW-1133">Transmembrane helix</keyword>
<dbReference type="InterPro" id="IPR020846">
    <property type="entry name" value="MFS_dom"/>
</dbReference>
<feature type="transmembrane region" description="Helical" evidence="7">
    <location>
        <begin position="422"/>
        <end position="443"/>
    </location>
</feature>
<feature type="transmembrane region" description="Helical" evidence="7">
    <location>
        <begin position="395"/>
        <end position="416"/>
    </location>
</feature>
<feature type="transmembrane region" description="Helical" evidence="7">
    <location>
        <begin position="158"/>
        <end position="177"/>
    </location>
</feature>
<keyword evidence="4 7" id="KW-0812">Transmembrane</keyword>
<dbReference type="GO" id="GO:0005886">
    <property type="term" value="C:plasma membrane"/>
    <property type="evidence" value="ECO:0007669"/>
    <property type="project" value="UniProtKB-SubCell"/>
</dbReference>
<dbReference type="Pfam" id="PF00083">
    <property type="entry name" value="Sugar_tr"/>
    <property type="match status" value="1"/>
</dbReference>
<dbReference type="AlphaFoldDB" id="A0A8J3TAC2"/>
<dbReference type="PROSITE" id="PS00217">
    <property type="entry name" value="SUGAR_TRANSPORT_2"/>
    <property type="match status" value="1"/>
</dbReference>
<dbReference type="PROSITE" id="PS00216">
    <property type="entry name" value="SUGAR_TRANSPORT_1"/>
    <property type="match status" value="1"/>
</dbReference>
<gene>
    <name evidence="9" type="ORF">Pme01_22410</name>
</gene>
<evidence type="ECO:0000256" key="3">
    <source>
        <dbReference type="ARBA" id="ARBA00022448"/>
    </source>
</evidence>
<sequence length="460" mass="49969">MTVAAHEPQVRQAVAYLVGRYSPKGNRVGWLMIASIFIESWDLYSIAFVLVFLKEQFNPSALMLGLTAGATQAGAVIGALAGGWLSDKIGRRAVFLGTMVIFIVAGAAQGFAPSMLVLALIRLILGIPLGMDIANGYTYIMEFLPRDRREVMGNRWQFMFAVGEIAAIGLVTVGLAAHMDHELLWRLILGLSAVPALILFLFRFNLPETAAWLIERGRFREAKQVTSTMYGDPLDMLPDHDVDIPKPKLSRFLADIRTDRSRWRATLFGWTSCFAQGSEFSTFAFYMPTLFVLVGVSSVLGTNLISLAVYTLAAISGFVGPLLVPKIGQRNLSIYGFSMVLVSLIVAGVGLLTGNLAIVPFAAAVMLWGHYWAAENGMTISSVVAAPRYRGTASGFAYIFVKIPSFMSIFLFPSLFDAIGKGGATLFTAIFPLIGLLAAIFVLPKVYAHGEDEAGLAEIR</sequence>